<feature type="coiled-coil region" evidence="1">
    <location>
        <begin position="163"/>
        <end position="201"/>
    </location>
</feature>
<name>A0A9N9MMW7_9CUCU</name>
<dbReference type="EMBL" id="OU892290">
    <property type="protein sequence ID" value="CAG9763535.1"/>
    <property type="molecule type" value="Genomic_DNA"/>
</dbReference>
<sequence>MADGPHGPLKRNASESDISSSDNESDFSADDSIADRDYRPTVSGSESPFESEQSISGEESSDENFEEPVQNVTQQAGTSRGVLVTPDKSNPSRWRKTNIERREKKKRQIKRNLGCKEKNITPVKEDKYRRIFCNEYNIGFKLPKSDTCLTCDSMKIAIQTATANKNEEDLNRLKLELELHHRRAEAMSNNMKEEVKSVKQTNRKVLVIAFDLQQTLPTPSLTVGPAFYLRKAWTYNLGIHDCISGQASMFMWTEATAKRGSEEIASILLKYLSSRETNEQWELVVFTDNCGGQNKNWLIMALWLQLVREKKFKSIEHRFLVSGHTYLPCDRDFAQIEKHKRYLRQIYCPEDWYEAVRKSKRANPFEVIVMEQKDFLSFQKVPMVKKNITEDKEPVNFTKARCFRFESGEPNTMFIKHELNGNLKKVNVGKRGNRLVLQSDDILDNLDCKYNEPVKLNSKKVEDLKKLLRYIPPINQNFYVTIFEQCAGEHIDETEDQNIAEDVDGED</sequence>
<reference evidence="4" key="1">
    <citation type="submission" date="2022-01" db="EMBL/GenBank/DDBJ databases">
        <authorList>
            <person name="King R."/>
        </authorList>
    </citation>
    <scope>NUCLEOTIDE SEQUENCE</scope>
</reference>
<dbReference type="AlphaFoldDB" id="A0A9N9MMW7"/>
<dbReference type="Proteomes" id="UP001152799">
    <property type="component" value="Chromosome 14"/>
</dbReference>
<dbReference type="OrthoDB" id="6351383at2759"/>
<feature type="region of interest" description="Disordered" evidence="2">
    <location>
        <begin position="1"/>
        <end position="113"/>
    </location>
</feature>
<evidence type="ECO:0000256" key="2">
    <source>
        <dbReference type="SAM" id="MobiDB-lite"/>
    </source>
</evidence>
<proteinExistence type="predicted"/>
<dbReference type="PANTHER" id="PTHR34415:SF1">
    <property type="entry name" value="INTEGRASE CATALYTIC DOMAIN-CONTAINING PROTEIN"/>
    <property type="match status" value="1"/>
</dbReference>
<keyword evidence="1" id="KW-0175">Coiled coil</keyword>
<organism evidence="4 5">
    <name type="scientific">Ceutorhynchus assimilis</name>
    <name type="common">cabbage seed weevil</name>
    <dbReference type="NCBI Taxonomy" id="467358"/>
    <lineage>
        <taxon>Eukaryota</taxon>
        <taxon>Metazoa</taxon>
        <taxon>Ecdysozoa</taxon>
        <taxon>Arthropoda</taxon>
        <taxon>Hexapoda</taxon>
        <taxon>Insecta</taxon>
        <taxon>Pterygota</taxon>
        <taxon>Neoptera</taxon>
        <taxon>Endopterygota</taxon>
        <taxon>Coleoptera</taxon>
        <taxon>Polyphaga</taxon>
        <taxon>Cucujiformia</taxon>
        <taxon>Curculionidae</taxon>
        <taxon>Ceutorhynchinae</taxon>
        <taxon>Ceutorhynchus</taxon>
    </lineage>
</organism>
<protein>
    <recommendedName>
        <fullName evidence="3">DUF7869 domain-containing protein</fullName>
    </recommendedName>
</protein>
<evidence type="ECO:0000259" key="3">
    <source>
        <dbReference type="Pfam" id="PF25273"/>
    </source>
</evidence>
<dbReference type="PANTHER" id="PTHR34415">
    <property type="entry name" value="INTEGRASE CATALYTIC DOMAIN-CONTAINING PROTEIN"/>
    <property type="match status" value="1"/>
</dbReference>
<evidence type="ECO:0000313" key="4">
    <source>
        <dbReference type="EMBL" id="CAG9763535.1"/>
    </source>
</evidence>
<accession>A0A9N9MMW7</accession>
<keyword evidence="5" id="KW-1185">Reference proteome</keyword>
<feature type="domain" description="DUF7869" evidence="3">
    <location>
        <begin position="245"/>
        <end position="411"/>
    </location>
</feature>
<dbReference type="Pfam" id="PF25273">
    <property type="entry name" value="DUF7869"/>
    <property type="match status" value="1"/>
</dbReference>
<evidence type="ECO:0000313" key="5">
    <source>
        <dbReference type="Proteomes" id="UP001152799"/>
    </source>
</evidence>
<dbReference type="InterPro" id="IPR057191">
    <property type="entry name" value="DUF7869"/>
</dbReference>
<evidence type="ECO:0000256" key="1">
    <source>
        <dbReference type="SAM" id="Coils"/>
    </source>
</evidence>
<gene>
    <name evidence="4" type="ORF">CEUTPL_LOCUS4193</name>
</gene>